<dbReference type="GO" id="GO:0006281">
    <property type="term" value="P:DNA repair"/>
    <property type="evidence" value="ECO:0007669"/>
    <property type="project" value="TreeGrafter"/>
</dbReference>
<evidence type="ECO:0000259" key="5">
    <source>
        <dbReference type="PROSITE" id="PS51194"/>
    </source>
</evidence>
<dbReference type="GO" id="GO:0005524">
    <property type="term" value="F:ATP binding"/>
    <property type="evidence" value="ECO:0007669"/>
    <property type="project" value="UniProtKB-KW"/>
</dbReference>
<reference evidence="6" key="1">
    <citation type="journal article" date="2023" name="Mol. Phylogenet. Evol.">
        <title>Genome-scale phylogeny and comparative genomics of the fungal order Sordariales.</title>
        <authorList>
            <person name="Hensen N."/>
            <person name="Bonometti L."/>
            <person name="Westerberg I."/>
            <person name="Brannstrom I.O."/>
            <person name="Guillou S."/>
            <person name="Cros-Aarteil S."/>
            <person name="Calhoun S."/>
            <person name="Haridas S."/>
            <person name="Kuo A."/>
            <person name="Mondo S."/>
            <person name="Pangilinan J."/>
            <person name="Riley R."/>
            <person name="LaButti K."/>
            <person name="Andreopoulos B."/>
            <person name="Lipzen A."/>
            <person name="Chen C."/>
            <person name="Yan M."/>
            <person name="Daum C."/>
            <person name="Ng V."/>
            <person name="Clum A."/>
            <person name="Steindorff A."/>
            <person name="Ohm R.A."/>
            <person name="Martin F."/>
            <person name="Silar P."/>
            <person name="Natvig D.O."/>
            <person name="Lalanne C."/>
            <person name="Gautier V."/>
            <person name="Ament-Velasquez S.L."/>
            <person name="Kruys A."/>
            <person name="Hutchinson M.I."/>
            <person name="Powell A.J."/>
            <person name="Barry K."/>
            <person name="Miller A.N."/>
            <person name="Grigoriev I.V."/>
            <person name="Debuchy R."/>
            <person name="Gladieux P."/>
            <person name="Hiltunen Thoren M."/>
            <person name="Johannesson H."/>
        </authorList>
    </citation>
    <scope>NUCLEOTIDE SEQUENCE</scope>
    <source>
        <strain evidence="6">CBS 958.72</strain>
    </source>
</reference>
<dbReference type="SUPFAM" id="SSF52540">
    <property type="entry name" value="P-loop containing nucleoside triphosphate hydrolases"/>
    <property type="match status" value="2"/>
</dbReference>
<dbReference type="Gene3D" id="3.40.50.300">
    <property type="entry name" value="P-loop containing nucleotide triphosphate hydrolases"/>
    <property type="match status" value="2"/>
</dbReference>
<dbReference type="InterPro" id="IPR027417">
    <property type="entry name" value="P-loop_NTPase"/>
</dbReference>
<keyword evidence="7" id="KW-1185">Reference proteome</keyword>
<evidence type="ECO:0000313" key="7">
    <source>
        <dbReference type="Proteomes" id="UP001287356"/>
    </source>
</evidence>
<keyword evidence="1" id="KW-0547">Nucleotide-binding</keyword>
<feature type="compositionally biased region" description="Acidic residues" evidence="4">
    <location>
        <begin position="202"/>
        <end position="211"/>
    </location>
</feature>
<keyword evidence="3" id="KW-0067">ATP-binding</keyword>
<dbReference type="GO" id="GO:0016787">
    <property type="term" value="F:hydrolase activity"/>
    <property type="evidence" value="ECO:0007669"/>
    <property type="project" value="UniProtKB-KW"/>
</dbReference>
<evidence type="ECO:0000256" key="3">
    <source>
        <dbReference type="ARBA" id="ARBA00022840"/>
    </source>
</evidence>
<dbReference type="EMBL" id="JAULSN010000003">
    <property type="protein sequence ID" value="KAK3376825.1"/>
    <property type="molecule type" value="Genomic_DNA"/>
</dbReference>
<feature type="compositionally biased region" description="Low complexity" evidence="4">
    <location>
        <begin position="219"/>
        <end position="228"/>
    </location>
</feature>
<dbReference type="GO" id="GO:0005634">
    <property type="term" value="C:nucleus"/>
    <property type="evidence" value="ECO:0007669"/>
    <property type="project" value="TreeGrafter"/>
</dbReference>
<keyword evidence="2" id="KW-0378">Hydrolase</keyword>
<proteinExistence type="predicted"/>
<dbReference type="PANTHER" id="PTHR45626">
    <property type="entry name" value="TRANSCRIPTION TERMINATION FACTOR 2-RELATED"/>
    <property type="match status" value="1"/>
</dbReference>
<dbReference type="InterPro" id="IPR050628">
    <property type="entry name" value="SNF2_RAD54_helicase_TF"/>
</dbReference>
<reference evidence="6" key="2">
    <citation type="submission" date="2023-06" db="EMBL/GenBank/DDBJ databases">
        <authorList>
            <consortium name="Lawrence Berkeley National Laboratory"/>
            <person name="Haridas S."/>
            <person name="Hensen N."/>
            <person name="Bonometti L."/>
            <person name="Westerberg I."/>
            <person name="Brannstrom I.O."/>
            <person name="Guillou S."/>
            <person name="Cros-Aarteil S."/>
            <person name="Calhoun S."/>
            <person name="Kuo A."/>
            <person name="Mondo S."/>
            <person name="Pangilinan J."/>
            <person name="Riley R."/>
            <person name="Labutti K."/>
            <person name="Andreopoulos B."/>
            <person name="Lipzen A."/>
            <person name="Chen C."/>
            <person name="Yanf M."/>
            <person name="Daum C."/>
            <person name="Ng V."/>
            <person name="Clum A."/>
            <person name="Steindorff A."/>
            <person name="Ohm R."/>
            <person name="Martin F."/>
            <person name="Silar P."/>
            <person name="Natvig D."/>
            <person name="Lalanne C."/>
            <person name="Gautier V."/>
            <person name="Ament-Velasquez S.L."/>
            <person name="Kruys A."/>
            <person name="Hutchinson M.I."/>
            <person name="Powell A.J."/>
            <person name="Barry K."/>
            <person name="Miller A.N."/>
            <person name="Grigoriev I.V."/>
            <person name="Debuchy R."/>
            <person name="Gladieux P."/>
            <person name="Thoren M.H."/>
            <person name="Johannesson H."/>
        </authorList>
    </citation>
    <scope>NUCLEOTIDE SEQUENCE</scope>
    <source>
        <strain evidence="6">CBS 958.72</strain>
    </source>
</reference>
<dbReference type="Pfam" id="PF00271">
    <property type="entry name" value="Helicase_C"/>
    <property type="match status" value="1"/>
</dbReference>
<dbReference type="PROSITE" id="PS51194">
    <property type="entry name" value="HELICASE_CTER"/>
    <property type="match status" value="1"/>
</dbReference>
<organism evidence="6 7">
    <name type="scientific">Lasiosphaeria ovina</name>
    <dbReference type="NCBI Taxonomy" id="92902"/>
    <lineage>
        <taxon>Eukaryota</taxon>
        <taxon>Fungi</taxon>
        <taxon>Dikarya</taxon>
        <taxon>Ascomycota</taxon>
        <taxon>Pezizomycotina</taxon>
        <taxon>Sordariomycetes</taxon>
        <taxon>Sordariomycetidae</taxon>
        <taxon>Sordariales</taxon>
        <taxon>Lasiosphaeriaceae</taxon>
        <taxon>Lasiosphaeria</taxon>
    </lineage>
</organism>
<gene>
    <name evidence="6" type="ORF">B0T24DRAFT_677688</name>
</gene>
<comment type="caution">
    <text evidence="6">The sequence shown here is derived from an EMBL/GenBank/DDBJ whole genome shotgun (WGS) entry which is preliminary data.</text>
</comment>
<dbReference type="Proteomes" id="UP001287356">
    <property type="component" value="Unassembled WGS sequence"/>
</dbReference>
<evidence type="ECO:0000256" key="1">
    <source>
        <dbReference type="ARBA" id="ARBA00022741"/>
    </source>
</evidence>
<dbReference type="GO" id="GO:0008094">
    <property type="term" value="F:ATP-dependent activity, acting on DNA"/>
    <property type="evidence" value="ECO:0007669"/>
    <property type="project" value="TreeGrafter"/>
</dbReference>
<accession>A0AAE0KIH0</accession>
<dbReference type="SMART" id="SM00490">
    <property type="entry name" value="HELICc"/>
    <property type="match status" value="1"/>
</dbReference>
<dbReference type="InterPro" id="IPR001650">
    <property type="entry name" value="Helicase_C-like"/>
</dbReference>
<protein>
    <recommendedName>
        <fullName evidence="5">Helicase C-terminal domain-containing protein</fullName>
    </recommendedName>
</protein>
<evidence type="ECO:0000256" key="2">
    <source>
        <dbReference type="ARBA" id="ARBA00022801"/>
    </source>
</evidence>
<feature type="region of interest" description="Disordered" evidence="4">
    <location>
        <begin position="189"/>
        <end position="233"/>
    </location>
</feature>
<evidence type="ECO:0000256" key="4">
    <source>
        <dbReference type="SAM" id="MobiDB-lite"/>
    </source>
</evidence>
<dbReference type="AlphaFoldDB" id="A0AAE0KIH0"/>
<name>A0AAE0KIH0_9PEZI</name>
<sequence>MQPKTPAQKLATIAVAAVNYDIGRRQLNLTAFKDKTEGVTGNSPTDYSWDAFTQWLRDELRYDPAIHDILLEPNIPMNESGWETVNTIEEWHSLINKIATSPFYHCYRYLYFYLRTRKVETPPTKPTKTRKTVYLSDSDYEPAEVEVLEDGTIVEEILNIPPLGTMSPSDDSEEEYWKRVLLSPTGDETLMTGYSSIRDTTTVDEEDGYDSDEPRPSRSRASSSASSEFTIYSTSEDEVYAPTEGVPASAAPEPEPVLELVDIPEDDYEVENSEDDDYGAANLGVVDTYIGSYNTGDDDKSWGECLEFFKINPEQYARQEVTKASERKRVPMKKWPGVSVGYFDYQLIGILNLLKFILNDVPGGFLCDEQGLGKSQQILGLLTLAHNLRRNKTEVKAELRNPGQKKLHNSPDSDARTCSSDDKFGFKCYCYNDLTKQFADRLPEGPNIIIAPLKSCAQVVREAKSKLDTKTFKIRFFHGSAEPADILTPSEMQSIRANKPVLSDFIIVCPFDSATRLAKTILGANATKPGSSSTSTKPGFFPGIVMLDEFHEYIQSSGDSGSEHTPVVSWLMDVKAGATGNRSPLVYFVSGTPFGDNTISDLRPAISLLEKETWNDPAHVLNCATLESFDSLAARYNSLSTSQSNGELISPDDILEYRHSLNHILRKMMVRRLGTDEFRGRKLTNIGPLRVNIMDHHVPAALTEALQALANHTWDLAKEQAGNDGLNVGQLLRSQAGKALMLKLRLASTFPGIADPSADNFSFTVEEVSQEIQAAGGNVSKTKHYKHIPEWAAGSAKLATINKTVQEMLSDKTKIDGEVTVNKKLCLISPLDAEATLLYGYLLLKKAQDKNIRPAWIHSGMTQAERQKTLDDFLKLGNAPPNILVATTDLAGTGLNLQRAKYLTVTSPAWTKREIQQAYFRIHRVGQKQSTKLQLLTSKWNPAERLILAKYEGRNADGPDACLVSNDAANKDDGDAGLVARHQQAESNPAL</sequence>
<evidence type="ECO:0000313" key="6">
    <source>
        <dbReference type="EMBL" id="KAK3376825.1"/>
    </source>
</evidence>
<feature type="domain" description="Helicase C-terminal" evidence="5">
    <location>
        <begin position="800"/>
        <end position="971"/>
    </location>
</feature>